<dbReference type="Proteomes" id="UP000013117">
    <property type="component" value="Unassembled WGS sequence"/>
</dbReference>
<protein>
    <submittedName>
        <fullName evidence="1">Uncharacterized protein</fullName>
    </submittedName>
</protein>
<dbReference type="RefSeq" id="WP_004862031.1">
    <property type="nucleotide sequence ID" value="NZ_ASYY01000058.1"/>
</dbReference>
<dbReference type="GeneID" id="84211898"/>
<accession>N8ZQC1</accession>
<evidence type="ECO:0000313" key="1">
    <source>
        <dbReference type="EMBL" id="ENV33943.1"/>
    </source>
</evidence>
<dbReference type="EMBL" id="APPN01000063">
    <property type="protein sequence ID" value="ENV33943.1"/>
    <property type="molecule type" value="Genomic_DNA"/>
</dbReference>
<organism evidence="1 2">
    <name type="scientific">Acinetobacter gerneri DSM 14967 = CIP 107464 = MTCC 9824</name>
    <dbReference type="NCBI Taxonomy" id="1120926"/>
    <lineage>
        <taxon>Bacteria</taxon>
        <taxon>Pseudomonadati</taxon>
        <taxon>Pseudomonadota</taxon>
        <taxon>Gammaproteobacteria</taxon>
        <taxon>Moraxellales</taxon>
        <taxon>Moraxellaceae</taxon>
        <taxon>Acinetobacter</taxon>
    </lineage>
</organism>
<dbReference type="AlphaFoldDB" id="N8ZQC1"/>
<dbReference type="HOGENOM" id="CLU_214152_0_0_6"/>
<dbReference type="STRING" id="202952.GCA_000747725_01986"/>
<evidence type="ECO:0000313" key="2">
    <source>
        <dbReference type="Proteomes" id="UP000013117"/>
    </source>
</evidence>
<comment type="caution">
    <text evidence="1">The sequence shown here is derived from an EMBL/GenBank/DDBJ whole genome shotgun (WGS) entry which is preliminary data.</text>
</comment>
<proteinExistence type="predicted"/>
<dbReference type="PATRIC" id="fig|1120926.3.peg.1878"/>
<sequence>MKKENNRLAMMCFVLATFSFTGWYMAESDNQILIKEIEALKAKAHRYDR</sequence>
<reference evidence="1 2" key="1">
    <citation type="submission" date="2013-02" db="EMBL/GenBank/DDBJ databases">
        <title>The Genome Sequence of Acinetobacter gerneri CIP 107464.</title>
        <authorList>
            <consortium name="The Broad Institute Genome Sequencing Platform"/>
            <consortium name="The Broad Institute Genome Sequencing Center for Infectious Disease"/>
            <person name="Cerqueira G."/>
            <person name="Feldgarden M."/>
            <person name="Courvalin P."/>
            <person name="Perichon B."/>
            <person name="Grillot-Courvalin C."/>
            <person name="Clermont D."/>
            <person name="Rocha E."/>
            <person name="Yoon E.-J."/>
            <person name="Nemec A."/>
            <person name="Walker B."/>
            <person name="Young S.K."/>
            <person name="Zeng Q."/>
            <person name="Gargeya S."/>
            <person name="Fitzgerald M."/>
            <person name="Haas B."/>
            <person name="Abouelleil A."/>
            <person name="Alvarado L."/>
            <person name="Arachchi H.M."/>
            <person name="Berlin A.M."/>
            <person name="Chapman S.B."/>
            <person name="Dewar J."/>
            <person name="Goldberg J."/>
            <person name="Griggs A."/>
            <person name="Gujja S."/>
            <person name="Hansen M."/>
            <person name="Howarth C."/>
            <person name="Imamovic A."/>
            <person name="Larimer J."/>
            <person name="McCowan C."/>
            <person name="Murphy C."/>
            <person name="Neiman D."/>
            <person name="Pearson M."/>
            <person name="Priest M."/>
            <person name="Roberts A."/>
            <person name="Saif S."/>
            <person name="Shea T."/>
            <person name="Sisk P."/>
            <person name="Sykes S."/>
            <person name="Wortman J."/>
            <person name="Nusbaum C."/>
            <person name="Birren B."/>
        </authorList>
    </citation>
    <scope>NUCLEOTIDE SEQUENCE [LARGE SCALE GENOMIC DNA]</scope>
    <source>
        <strain evidence="1 2">CIP 107464</strain>
    </source>
</reference>
<keyword evidence="2" id="KW-1185">Reference proteome</keyword>
<gene>
    <name evidence="1" type="ORF">F960_01949</name>
</gene>
<name>N8ZQC1_9GAMM</name>